<accession>A0A2X2T0T8</accession>
<organism evidence="2 3">
    <name type="scientific">Cedecea neteri</name>
    <dbReference type="NCBI Taxonomy" id="158822"/>
    <lineage>
        <taxon>Bacteria</taxon>
        <taxon>Pseudomonadati</taxon>
        <taxon>Pseudomonadota</taxon>
        <taxon>Gammaproteobacteria</taxon>
        <taxon>Enterobacterales</taxon>
        <taxon>Enterobacteriaceae</taxon>
        <taxon>Cedecea</taxon>
    </lineage>
</organism>
<feature type="coiled-coil region" evidence="1">
    <location>
        <begin position="93"/>
        <end position="120"/>
    </location>
</feature>
<reference evidence="2 3" key="1">
    <citation type="submission" date="2018-06" db="EMBL/GenBank/DDBJ databases">
        <authorList>
            <consortium name="Pathogen Informatics"/>
            <person name="Doyle S."/>
        </authorList>
    </citation>
    <scope>NUCLEOTIDE SEQUENCE [LARGE SCALE GENOMIC DNA]</scope>
    <source>
        <strain evidence="2 3">NCTC12120</strain>
    </source>
</reference>
<dbReference type="AlphaFoldDB" id="A0A2X2T0T8"/>
<protein>
    <submittedName>
        <fullName evidence="2">Uncharacterized protein</fullName>
    </submittedName>
</protein>
<dbReference type="EMBL" id="UAVU01000003">
    <property type="protein sequence ID" value="SQA98786.1"/>
    <property type="molecule type" value="Genomic_DNA"/>
</dbReference>
<dbReference type="Proteomes" id="UP000251197">
    <property type="component" value="Unassembled WGS sequence"/>
</dbReference>
<name>A0A2X2T0T8_9ENTR</name>
<keyword evidence="1" id="KW-0175">Coiled coil</keyword>
<gene>
    <name evidence="2" type="ORF">NCTC12120_02683</name>
</gene>
<evidence type="ECO:0000256" key="1">
    <source>
        <dbReference type="SAM" id="Coils"/>
    </source>
</evidence>
<evidence type="ECO:0000313" key="3">
    <source>
        <dbReference type="Proteomes" id="UP000251197"/>
    </source>
</evidence>
<evidence type="ECO:0000313" key="2">
    <source>
        <dbReference type="EMBL" id="SQA98786.1"/>
    </source>
</evidence>
<proteinExistence type="predicted"/>
<sequence>MSGLEFYILLLSGHFRKFYKKRRLIRSVKDKAHSLLFKYIDYRLLIYFAKKYSWLFNRSYGMNDSFRQTHYNILGYDSDITHHVCVIQQRILKNALIYENKQLLNQLENCAKEIRNYIYENKISSQIIFAPLHTVSDIIQTTIAALVTKKPTIVVSVYDSMAALDAKQNNNSQGISIEQFNPESMTGNSGSDFII</sequence>